<dbReference type="RefSeq" id="WP_045780710.1">
    <property type="nucleotide sequence ID" value="NZ_LAJX01000312.1"/>
</dbReference>
<dbReference type="Pfam" id="PF07603">
    <property type="entry name" value="Lcl_C"/>
    <property type="match status" value="2"/>
</dbReference>
<dbReference type="PANTHER" id="PTHR35812">
    <property type="entry name" value="LIPOPROTEIN"/>
    <property type="match status" value="1"/>
</dbReference>
<name>A0A0F3IEA9_9GAMM</name>
<dbReference type="AlphaFoldDB" id="A0A0F3IEA9"/>
<organism evidence="2 3">
    <name type="scientific">Methylocucumis oryzae</name>
    <dbReference type="NCBI Taxonomy" id="1632867"/>
    <lineage>
        <taxon>Bacteria</taxon>
        <taxon>Pseudomonadati</taxon>
        <taxon>Pseudomonadota</taxon>
        <taxon>Gammaproteobacteria</taxon>
        <taxon>Methylococcales</taxon>
        <taxon>Methylococcaceae</taxon>
        <taxon>Methylocucumis</taxon>
    </lineage>
</organism>
<accession>A0A0F3IEA9</accession>
<reference evidence="2 3" key="2">
    <citation type="journal article" date="2016" name="Microb. Ecol.">
        <title>Genome Characteristics of a Novel Type I Methanotroph (Sn10-6) Isolated from a Flooded Indian Rice Field.</title>
        <authorList>
            <person name="Rahalkar M.C."/>
            <person name="Pandit P.S."/>
            <person name="Dhakephalkar P.K."/>
            <person name="Pore S."/>
            <person name="Arora P."/>
            <person name="Kapse N."/>
        </authorList>
    </citation>
    <scope>NUCLEOTIDE SEQUENCE [LARGE SCALE GENOMIC DNA]</scope>
    <source>
        <strain evidence="2 3">Sn10-6</strain>
    </source>
</reference>
<comment type="caution">
    <text evidence="2">The sequence shown here is derived from an EMBL/GenBank/DDBJ whole genome shotgun (WGS) entry which is preliminary data.</text>
</comment>
<dbReference type="Proteomes" id="UP000033684">
    <property type="component" value="Unassembled WGS sequence"/>
</dbReference>
<sequence>MLAYETSKKVYTNYTTASGISTDANVFVQQVNAQGLCGATDWRLPKAHELQSLLNYSVAYPTPMIDSVFLPNSLGTQYWSSSPNTDNADYAWFVNFSDGRVSNSDRFRQYAVRLVRGTPYVPATRFTASSDGQEVTDNKTRLIWRRCSEGLTWNGATCTGTLQFYNYESALTRAVTEASASSKAWRLPNIKELASISDIARNPDPAIDLAVFPGTPSERYWASTPFFNKSRIRLVWRFLRWLPELFVTHKQLCCSIS</sequence>
<reference evidence="3" key="1">
    <citation type="submission" date="2015-03" db="EMBL/GenBank/DDBJ databases">
        <title>Draft genome sequence of a novel methanotroph (Sn10-6) isolated from flooded ricefield rhizosphere in India.</title>
        <authorList>
            <person name="Pandit P.S."/>
            <person name="Pore S.D."/>
            <person name="Arora P."/>
            <person name="Kapse N.G."/>
            <person name="Dhakephalkar P.K."/>
            <person name="Rahalkar M.C."/>
        </authorList>
    </citation>
    <scope>NUCLEOTIDE SEQUENCE [LARGE SCALE GENOMIC DNA]</scope>
    <source>
        <strain evidence="3">Sn10-6</strain>
    </source>
</reference>
<dbReference type="OrthoDB" id="9793251at2"/>
<dbReference type="InterPro" id="IPR011460">
    <property type="entry name" value="Lcl_C"/>
</dbReference>
<feature type="domain" description="Lcl C-terminal" evidence="1">
    <location>
        <begin position="21"/>
        <end position="116"/>
    </location>
</feature>
<feature type="domain" description="Lcl C-terminal" evidence="1">
    <location>
        <begin position="134"/>
        <end position="231"/>
    </location>
</feature>
<proteinExistence type="predicted"/>
<keyword evidence="3" id="KW-1185">Reference proteome</keyword>
<dbReference type="EMBL" id="LAJX01000312">
    <property type="protein sequence ID" value="KJV05076.1"/>
    <property type="molecule type" value="Genomic_DNA"/>
</dbReference>
<dbReference type="PANTHER" id="PTHR35812:SF1">
    <property type="entry name" value="LIPOPROTEIN"/>
    <property type="match status" value="1"/>
</dbReference>
<gene>
    <name evidence="2" type="ORF">VZ94_20820</name>
</gene>
<protein>
    <recommendedName>
        <fullName evidence="1">Lcl C-terminal domain-containing protein</fullName>
    </recommendedName>
</protein>
<evidence type="ECO:0000259" key="1">
    <source>
        <dbReference type="Pfam" id="PF07603"/>
    </source>
</evidence>
<evidence type="ECO:0000313" key="2">
    <source>
        <dbReference type="EMBL" id="KJV05076.1"/>
    </source>
</evidence>
<evidence type="ECO:0000313" key="3">
    <source>
        <dbReference type="Proteomes" id="UP000033684"/>
    </source>
</evidence>